<reference evidence="15 16" key="1">
    <citation type="journal article" date="2018" name="Genome Biol. Evol.">
        <title>Multiple Roots of Fruiting Body Formation in Amoebozoa.</title>
        <authorList>
            <person name="Hillmann F."/>
            <person name="Forbes G."/>
            <person name="Novohradska S."/>
            <person name="Ferling I."/>
            <person name="Riege K."/>
            <person name="Groth M."/>
            <person name="Westermann M."/>
            <person name="Marz M."/>
            <person name="Spaller T."/>
            <person name="Winckler T."/>
            <person name="Schaap P."/>
            <person name="Glockner G."/>
        </authorList>
    </citation>
    <scope>NUCLEOTIDE SEQUENCE [LARGE SCALE GENOMIC DNA]</scope>
    <source>
        <strain evidence="15 16">Jena</strain>
    </source>
</reference>
<dbReference type="PANTHER" id="PTHR11533:SF299">
    <property type="entry name" value="AMINOPEPTIDASE"/>
    <property type="match status" value="1"/>
</dbReference>
<feature type="active site" description="Proton acceptor" evidence="8">
    <location>
        <position position="342"/>
    </location>
</feature>
<dbReference type="Gene3D" id="1.25.50.20">
    <property type="match status" value="1"/>
</dbReference>
<dbReference type="InterPro" id="IPR045357">
    <property type="entry name" value="Aminopeptidase_N-like_N"/>
</dbReference>
<evidence type="ECO:0000256" key="5">
    <source>
        <dbReference type="ARBA" id="ARBA00022801"/>
    </source>
</evidence>
<comment type="cofactor">
    <cofactor evidence="9 11">
        <name>Zn(2+)</name>
        <dbReference type="ChEBI" id="CHEBI:29105"/>
    </cofactor>
    <text evidence="9 11">Binds 1 zinc ion per subunit.</text>
</comment>
<dbReference type="OrthoDB" id="10031169at2759"/>
<dbReference type="InterPro" id="IPR042097">
    <property type="entry name" value="Aminopeptidase_N-like_N_sf"/>
</dbReference>
<accession>A0A2P6MPF7</accession>
<dbReference type="InterPro" id="IPR050344">
    <property type="entry name" value="Peptidase_M1_aminopeptidases"/>
</dbReference>
<dbReference type="Pfam" id="PF01433">
    <property type="entry name" value="Peptidase_M1"/>
    <property type="match status" value="1"/>
</dbReference>
<dbReference type="GO" id="GO:0016020">
    <property type="term" value="C:membrane"/>
    <property type="evidence" value="ECO:0007669"/>
    <property type="project" value="TreeGrafter"/>
</dbReference>
<keyword evidence="16" id="KW-1185">Reference proteome</keyword>
<protein>
    <recommendedName>
        <fullName evidence="11">Aminopeptidase</fullName>
        <ecNumber evidence="11">3.4.11.-</ecNumber>
    </recommendedName>
</protein>
<dbReference type="InterPro" id="IPR014782">
    <property type="entry name" value="Peptidase_M1_dom"/>
</dbReference>
<gene>
    <name evidence="15" type="ORF">PROFUN_02583</name>
</gene>
<dbReference type="SUPFAM" id="SSF63737">
    <property type="entry name" value="Leukotriene A4 hydrolase N-terminal domain"/>
    <property type="match status" value="1"/>
</dbReference>
<dbReference type="EMBL" id="MDYQ01000599">
    <property type="protein sequence ID" value="PRP73574.1"/>
    <property type="molecule type" value="Genomic_DNA"/>
</dbReference>
<comment type="similarity">
    <text evidence="1 11">Belongs to the peptidase M1 family.</text>
</comment>
<evidence type="ECO:0000313" key="15">
    <source>
        <dbReference type="EMBL" id="PRP73574.1"/>
    </source>
</evidence>
<evidence type="ECO:0000256" key="3">
    <source>
        <dbReference type="ARBA" id="ARBA00022670"/>
    </source>
</evidence>
<dbReference type="Pfam" id="PF11838">
    <property type="entry name" value="ERAP1_C"/>
    <property type="match status" value="1"/>
</dbReference>
<dbReference type="SUPFAM" id="SSF55486">
    <property type="entry name" value="Metalloproteases ('zincins'), catalytic domain"/>
    <property type="match status" value="1"/>
</dbReference>
<sequence length="967" mass="111571">MSHGTMTPHELRWVHSTDVVSPLRYDLYIEPWIEYSSILSRADIHIQIQQPTNIIKLHGLRITVYQVFFNGTITHECSSHHVDNHYETLEFEFEQPLPVGTGILTIIYSSSIDTTGIFTRRREGTHSLHTQCEPCNARQVLPCWDQPTAKAIFRLVVYIDEDYDCISNTPAERVSQAEPNNNIQCLEDKKKIGTHTIPIYRSRGRRKRIEFEPTCLMSTYMLAFTVDKLNHMTSSASVPVYENGVEIPGQTQTIPISVYAPPSRISEAQFVLKMTLFAWDYFTRQFRLNNPLKKLDIVSVDQLPVLGSENWGIICLHSMYMLIDASTPFSKIQRIARLVCHEVVHQWFGNLVTMPWWKDLWLKEGFARYLEYVAIEHLFPSWRYWSYFMRDIFKLTMEYDESANTHPVESEVGDPKEISEIFDLMSYGKGACVLRMVSNYIGMGAFWSAIRIFLRKFSYSCAGTEDLYQALSEASSVDVSSIMNCWMKFSGHPVLVVDLSENSTEFQLNIRQELCFRDRLNATVVKTSRMTNKSELNREHTNTDYNLPIRLAHCACRQVTPKNLLMNQFDTSLQWKGILSDDHHITINTGHTGFFRTCYDHNLLRRLLRAGQQDRLSLQELQGVLADMWTLIGQRTAAESNHSNHVTRYPTIDVLLRFLDEISADLPWNNQVPRCHPVIWEMSTKRLCDLMLQIHPDHLPSFRIYLQRLYTSALRGVGLWKEQRRPNASADLTEYNVDPDNETLWAELRSRIIIFLSAARALPESVVDEVMPLFENVTESLSIGDSMLGLSDHAAGAILHTGVAHGGRDAYDTVSYLFRTHRQDNVKKLCFQALFQARDYESMEMNLQMVVKAQSNPMHSHPEWMEDLLTSHVISLNSRQRNMMWRAGVELLRRGVNTALFAVWLSTESATLREEEKAEFVREAEQVVDTSTLLGASLHIARSAQESARNNGSWYSHNRQYLLRFFV</sequence>
<dbReference type="GO" id="GO:0043171">
    <property type="term" value="P:peptide catabolic process"/>
    <property type="evidence" value="ECO:0007669"/>
    <property type="project" value="TreeGrafter"/>
</dbReference>
<dbReference type="STRING" id="1890364.A0A2P6MPF7"/>
<organism evidence="15 16">
    <name type="scientific">Planoprotostelium fungivorum</name>
    <dbReference type="NCBI Taxonomy" id="1890364"/>
    <lineage>
        <taxon>Eukaryota</taxon>
        <taxon>Amoebozoa</taxon>
        <taxon>Evosea</taxon>
        <taxon>Variosea</taxon>
        <taxon>Cavosteliida</taxon>
        <taxon>Cavosteliaceae</taxon>
        <taxon>Planoprotostelium</taxon>
    </lineage>
</organism>
<keyword evidence="7 11" id="KW-0482">Metalloprotease</keyword>
<feature type="binding site" evidence="9">
    <location>
        <position position="364"/>
    </location>
    <ligand>
        <name>Zn(2+)</name>
        <dbReference type="ChEBI" id="CHEBI:29105"/>
        <note>catalytic</note>
    </ligand>
</feature>
<dbReference type="GO" id="GO:0008270">
    <property type="term" value="F:zinc ion binding"/>
    <property type="evidence" value="ECO:0007669"/>
    <property type="project" value="UniProtKB-UniRule"/>
</dbReference>
<feature type="binding site" evidence="9">
    <location>
        <position position="345"/>
    </location>
    <ligand>
        <name>Zn(2+)</name>
        <dbReference type="ChEBI" id="CHEBI:29105"/>
        <note>catalytic</note>
    </ligand>
</feature>
<feature type="domain" description="Peptidase M1 membrane alanine aminopeptidase" evidence="12">
    <location>
        <begin position="278"/>
        <end position="486"/>
    </location>
</feature>
<dbReference type="EC" id="3.4.11.-" evidence="11"/>
<evidence type="ECO:0000256" key="1">
    <source>
        <dbReference type="ARBA" id="ARBA00010136"/>
    </source>
</evidence>
<evidence type="ECO:0000256" key="2">
    <source>
        <dbReference type="ARBA" id="ARBA00022438"/>
    </source>
</evidence>
<proteinExistence type="inferred from homology"/>
<comment type="caution">
    <text evidence="15">The sequence shown here is derived from an EMBL/GenBank/DDBJ whole genome shotgun (WGS) entry which is preliminary data.</text>
</comment>
<dbReference type="Gene3D" id="1.10.390.10">
    <property type="entry name" value="Neutral Protease Domain 2"/>
    <property type="match status" value="1"/>
</dbReference>
<evidence type="ECO:0000256" key="6">
    <source>
        <dbReference type="ARBA" id="ARBA00022833"/>
    </source>
</evidence>
<dbReference type="InterPro" id="IPR034016">
    <property type="entry name" value="M1_APN-typ"/>
</dbReference>
<evidence type="ECO:0000256" key="8">
    <source>
        <dbReference type="PIRSR" id="PIRSR634016-1"/>
    </source>
</evidence>
<dbReference type="Gene3D" id="2.60.40.1730">
    <property type="entry name" value="tricorn interacting facor f3 domain"/>
    <property type="match status" value="1"/>
</dbReference>
<keyword evidence="3 11" id="KW-0645">Protease</keyword>
<feature type="binding site" evidence="9">
    <location>
        <position position="341"/>
    </location>
    <ligand>
        <name>Zn(2+)</name>
        <dbReference type="ChEBI" id="CHEBI:29105"/>
        <note>catalytic</note>
    </ligand>
</feature>
<evidence type="ECO:0000256" key="7">
    <source>
        <dbReference type="ARBA" id="ARBA00023049"/>
    </source>
</evidence>
<name>A0A2P6MPF7_9EUKA</name>
<evidence type="ECO:0000259" key="13">
    <source>
        <dbReference type="Pfam" id="PF11838"/>
    </source>
</evidence>
<evidence type="ECO:0000256" key="4">
    <source>
        <dbReference type="ARBA" id="ARBA00022723"/>
    </source>
</evidence>
<dbReference type="GO" id="GO:0006508">
    <property type="term" value="P:proteolysis"/>
    <property type="evidence" value="ECO:0007669"/>
    <property type="project" value="UniProtKB-KW"/>
</dbReference>
<keyword evidence="4 9" id="KW-0479">Metal-binding</keyword>
<keyword evidence="6 9" id="KW-0862">Zinc</keyword>
<evidence type="ECO:0000259" key="14">
    <source>
        <dbReference type="Pfam" id="PF17900"/>
    </source>
</evidence>
<evidence type="ECO:0000256" key="11">
    <source>
        <dbReference type="RuleBase" id="RU364040"/>
    </source>
</evidence>
<keyword evidence="2 11" id="KW-0031">Aminopeptidase</keyword>
<dbReference type="GO" id="GO:0005615">
    <property type="term" value="C:extracellular space"/>
    <property type="evidence" value="ECO:0007669"/>
    <property type="project" value="TreeGrafter"/>
</dbReference>
<dbReference type="GO" id="GO:0005737">
    <property type="term" value="C:cytoplasm"/>
    <property type="evidence" value="ECO:0007669"/>
    <property type="project" value="TreeGrafter"/>
</dbReference>
<dbReference type="GO" id="GO:0042277">
    <property type="term" value="F:peptide binding"/>
    <property type="evidence" value="ECO:0007669"/>
    <property type="project" value="TreeGrafter"/>
</dbReference>
<dbReference type="CDD" id="cd09601">
    <property type="entry name" value="M1_APN-Q_like"/>
    <property type="match status" value="1"/>
</dbReference>
<dbReference type="InterPro" id="IPR024571">
    <property type="entry name" value="ERAP1-like_C_dom"/>
</dbReference>
<evidence type="ECO:0000256" key="10">
    <source>
        <dbReference type="PIRSR" id="PIRSR634016-4"/>
    </source>
</evidence>
<evidence type="ECO:0000313" key="16">
    <source>
        <dbReference type="Proteomes" id="UP000241769"/>
    </source>
</evidence>
<dbReference type="GO" id="GO:0070006">
    <property type="term" value="F:metalloaminopeptidase activity"/>
    <property type="evidence" value="ECO:0007669"/>
    <property type="project" value="TreeGrafter"/>
</dbReference>
<dbReference type="PANTHER" id="PTHR11533">
    <property type="entry name" value="PROTEASE M1 ZINC METALLOPROTEASE"/>
    <property type="match status" value="1"/>
</dbReference>
<dbReference type="FunFam" id="1.10.390.10:FF:000006">
    <property type="entry name" value="Puromycin-sensitive aminopeptidase"/>
    <property type="match status" value="1"/>
</dbReference>
<evidence type="ECO:0000259" key="12">
    <source>
        <dbReference type="Pfam" id="PF01433"/>
    </source>
</evidence>
<feature type="domain" description="ERAP1-like C-terminal" evidence="13">
    <location>
        <begin position="586"/>
        <end position="851"/>
    </location>
</feature>
<dbReference type="AlphaFoldDB" id="A0A2P6MPF7"/>
<evidence type="ECO:0000256" key="9">
    <source>
        <dbReference type="PIRSR" id="PIRSR634016-3"/>
    </source>
</evidence>
<dbReference type="Pfam" id="PF17900">
    <property type="entry name" value="Peptidase_M1_N"/>
    <property type="match status" value="1"/>
</dbReference>
<feature type="domain" description="Aminopeptidase N-like N-terminal" evidence="14">
    <location>
        <begin position="22"/>
        <end position="193"/>
    </location>
</feature>
<dbReference type="Proteomes" id="UP000241769">
    <property type="component" value="Unassembled WGS sequence"/>
</dbReference>
<dbReference type="InParanoid" id="A0A2P6MPF7"/>
<dbReference type="InterPro" id="IPR027268">
    <property type="entry name" value="Peptidase_M4/M1_CTD_sf"/>
</dbReference>
<feature type="site" description="Transition state stabilizer" evidence="10">
    <location>
        <position position="427"/>
    </location>
</feature>
<keyword evidence="5 11" id="KW-0378">Hydrolase</keyword>